<dbReference type="EMBL" id="SJPJ01000001">
    <property type="protein sequence ID" value="TWT79594.1"/>
    <property type="molecule type" value="Genomic_DNA"/>
</dbReference>
<evidence type="ECO:0000313" key="2">
    <source>
        <dbReference type="EMBL" id="TWT79594.1"/>
    </source>
</evidence>
<dbReference type="RefSeq" id="WP_146394774.1">
    <property type="nucleotide sequence ID" value="NZ_SJPJ01000001.1"/>
</dbReference>
<sequence>MPATLSAEFTAETYFRIHATACMSQVRSERVEREALRIIAAHPHFRGLASAVEVECRDGRLVLTGRVPTFFYKQLLQEALRTLDGVHTINNQVMVESTNC</sequence>
<keyword evidence="3" id="KW-1185">Reference proteome</keyword>
<accession>A0A5C5YX35</accession>
<dbReference type="Pfam" id="PF04972">
    <property type="entry name" value="BON"/>
    <property type="match status" value="1"/>
</dbReference>
<organism evidence="2 3">
    <name type="scientific">Novipirellula herctigrandis</name>
    <dbReference type="NCBI Taxonomy" id="2527986"/>
    <lineage>
        <taxon>Bacteria</taxon>
        <taxon>Pseudomonadati</taxon>
        <taxon>Planctomycetota</taxon>
        <taxon>Planctomycetia</taxon>
        <taxon>Pirellulales</taxon>
        <taxon>Pirellulaceae</taxon>
        <taxon>Novipirellula</taxon>
    </lineage>
</organism>
<evidence type="ECO:0000313" key="3">
    <source>
        <dbReference type="Proteomes" id="UP000315010"/>
    </source>
</evidence>
<dbReference type="OrthoDB" id="291621at2"/>
<dbReference type="AlphaFoldDB" id="A0A5C5YX35"/>
<dbReference type="Proteomes" id="UP000315010">
    <property type="component" value="Unassembled WGS sequence"/>
</dbReference>
<gene>
    <name evidence="2" type="ORF">CA13_09980</name>
</gene>
<dbReference type="InterPro" id="IPR007055">
    <property type="entry name" value="BON_dom"/>
</dbReference>
<dbReference type="PROSITE" id="PS50914">
    <property type="entry name" value="BON"/>
    <property type="match status" value="1"/>
</dbReference>
<dbReference type="Gene3D" id="3.30.1340.30">
    <property type="match status" value="1"/>
</dbReference>
<name>A0A5C5YX35_9BACT</name>
<proteinExistence type="predicted"/>
<protein>
    <submittedName>
        <fullName evidence="2">BON domain protein</fullName>
    </submittedName>
</protein>
<evidence type="ECO:0000259" key="1">
    <source>
        <dbReference type="PROSITE" id="PS50914"/>
    </source>
</evidence>
<reference evidence="2 3" key="1">
    <citation type="submission" date="2019-02" db="EMBL/GenBank/DDBJ databases">
        <title>Deep-cultivation of Planctomycetes and their phenomic and genomic characterization uncovers novel biology.</title>
        <authorList>
            <person name="Wiegand S."/>
            <person name="Jogler M."/>
            <person name="Boedeker C."/>
            <person name="Pinto D."/>
            <person name="Vollmers J."/>
            <person name="Rivas-Marin E."/>
            <person name="Kohn T."/>
            <person name="Peeters S.H."/>
            <person name="Heuer A."/>
            <person name="Rast P."/>
            <person name="Oberbeckmann S."/>
            <person name="Bunk B."/>
            <person name="Jeske O."/>
            <person name="Meyerdierks A."/>
            <person name="Storesund J.E."/>
            <person name="Kallscheuer N."/>
            <person name="Luecker S."/>
            <person name="Lage O.M."/>
            <person name="Pohl T."/>
            <person name="Merkel B.J."/>
            <person name="Hornburger P."/>
            <person name="Mueller R.-W."/>
            <person name="Bruemmer F."/>
            <person name="Labrenz M."/>
            <person name="Spormann A.M."/>
            <person name="Op Den Camp H."/>
            <person name="Overmann J."/>
            <person name="Amann R."/>
            <person name="Jetten M.S.M."/>
            <person name="Mascher T."/>
            <person name="Medema M.H."/>
            <person name="Devos D.P."/>
            <person name="Kaster A.-K."/>
            <person name="Ovreas L."/>
            <person name="Rohde M."/>
            <person name="Galperin M.Y."/>
            <person name="Jogler C."/>
        </authorList>
    </citation>
    <scope>NUCLEOTIDE SEQUENCE [LARGE SCALE GENOMIC DNA]</scope>
    <source>
        <strain evidence="2 3">CA13</strain>
    </source>
</reference>
<comment type="caution">
    <text evidence="2">The sequence shown here is derived from an EMBL/GenBank/DDBJ whole genome shotgun (WGS) entry which is preliminary data.</text>
</comment>
<feature type="domain" description="BON" evidence="1">
    <location>
        <begin position="27"/>
        <end position="97"/>
    </location>
</feature>